<dbReference type="PANTHER" id="PTHR14224:SF94">
    <property type="entry name" value="PRAME FAMILY MEMBER 12"/>
    <property type="match status" value="1"/>
</dbReference>
<dbReference type="GO" id="GO:0043161">
    <property type="term" value="P:proteasome-mediated ubiquitin-dependent protein catabolic process"/>
    <property type="evidence" value="ECO:0000318"/>
    <property type="project" value="GO_Central"/>
</dbReference>
<comment type="similarity">
    <text evidence="1">Belongs to the PRAME family.</text>
</comment>
<dbReference type="CTD" id="100041115"/>
<dbReference type="RefSeq" id="XP_001476360.1">
    <property type="nucleotide sequence ID" value="XM_001476310.5"/>
</dbReference>
<dbReference type="Ensembl" id="ENSMUST00000201071.4">
    <property type="protein sequence ID" value="ENSMUSP00000144063.2"/>
    <property type="gene ID" value="ENSMUSG00000095503.6"/>
</dbReference>
<dbReference type="PANTHER" id="PTHR14224">
    <property type="entry name" value="SIMILAR TO PREFERENTIALLY EXPRESSED ANTIGEN IN MELANOMA-LIKE 3"/>
    <property type="match status" value="1"/>
</dbReference>
<dbReference type="MGI" id="MGI:3781326">
    <property type="gene designation" value="Pramel43"/>
</dbReference>
<keyword evidence="6" id="KW-1185">Reference proteome</keyword>
<dbReference type="KEGG" id="mmu:100041115"/>
<name>A0A0J9YU88_MOUSE</name>
<dbReference type="GO" id="GO:0031462">
    <property type="term" value="C:Cul2-RING ubiquitin ligase complex"/>
    <property type="evidence" value="ECO:0000266"/>
    <property type="project" value="GO_Central"/>
</dbReference>
<dbReference type="InParanoid" id="A0A0J9YU88"/>
<dbReference type="GO" id="GO:0005737">
    <property type="term" value="C:cytoplasm"/>
    <property type="evidence" value="ECO:0000318"/>
    <property type="project" value="GO_Central"/>
</dbReference>
<dbReference type="KEGG" id="mmu:100862192"/>
<dbReference type="GeneID" id="100041115"/>
<dbReference type="InterPro" id="IPR032675">
    <property type="entry name" value="LRR_dom_sf"/>
</dbReference>
<reference evidence="4 6" key="2">
    <citation type="journal article" date="2011" name="PLoS Biol.">
        <title>Modernizing reference genome assemblies.</title>
        <authorList>
            <person name="Church D.M."/>
            <person name="Schneider V.A."/>
            <person name="Graves T."/>
            <person name="Auger K."/>
            <person name="Cunningham F."/>
            <person name="Bouk N."/>
            <person name="Chen H.C."/>
            <person name="Agarwala R."/>
            <person name="McLaren W.M."/>
            <person name="Ritchie G.R."/>
            <person name="Albracht D."/>
            <person name="Kremitzki M."/>
            <person name="Rock S."/>
            <person name="Kotkiewicz H."/>
            <person name="Kremitzki C."/>
            <person name="Wollam A."/>
            <person name="Trani L."/>
            <person name="Fulton L."/>
            <person name="Fulton R."/>
            <person name="Matthews L."/>
            <person name="Whitehead S."/>
            <person name="Chow W."/>
            <person name="Torrance J."/>
            <person name="Dunn M."/>
            <person name="Harden G."/>
            <person name="Threadgold G."/>
            <person name="Wood J."/>
            <person name="Collins J."/>
            <person name="Heath P."/>
            <person name="Griffiths G."/>
            <person name="Pelan S."/>
            <person name="Grafham D."/>
            <person name="Eichler E.E."/>
            <person name="Weinstock G."/>
            <person name="Mardis E.R."/>
            <person name="Wilson R.K."/>
            <person name="Howe K."/>
            <person name="Flicek P."/>
            <person name="Hubbard T."/>
        </authorList>
    </citation>
    <scope>NUCLEOTIDE SEQUENCE [LARGE SCALE GENOMIC DNA]</scope>
    <source>
        <strain evidence="4 6">C57BL/6J</strain>
    </source>
</reference>
<proteinExistence type="inferred from homology"/>
<dbReference type="Gene3D" id="3.80.10.10">
    <property type="entry name" value="Ribonuclease Inhibitor"/>
    <property type="match status" value="1"/>
</dbReference>
<gene>
    <name evidence="4 5" type="primary">Pramel43</name>
</gene>
<dbReference type="VEuPathDB" id="HostDB:ENSMUSG00000095503"/>
<dbReference type="InterPro" id="IPR050694">
    <property type="entry name" value="LRRC14/PRAME"/>
</dbReference>
<dbReference type="GO" id="GO:0045596">
    <property type="term" value="P:negative regulation of cell differentiation"/>
    <property type="evidence" value="ECO:0007669"/>
    <property type="project" value="InterPro"/>
</dbReference>
<dbReference type="SUPFAM" id="SSF52047">
    <property type="entry name" value="RNI-like"/>
    <property type="match status" value="1"/>
</dbReference>
<dbReference type="GO" id="GO:0008284">
    <property type="term" value="P:positive regulation of cell population proliferation"/>
    <property type="evidence" value="ECO:0007669"/>
    <property type="project" value="InterPro"/>
</dbReference>
<dbReference type="Proteomes" id="UP000000589">
    <property type="component" value="Chromosome 5"/>
</dbReference>
<dbReference type="AlphaFoldDB" id="A0A0J9YU88"/>
<evidence type="ECO:0000313" key="6">
    <source>
        <dbReference type="Proteomes" id="UP000000589"/>
    </source>
</evidence>
<reference evidence="4 6" key="1">
    <citation type="journal article" date="2009" name="PLoS Biol.">
        <title>Lineage-specific biology revealed by a finished genome assembly of the mouse.</title>
        <authorList>
            <consortium name="Mouse Genome Sequencing Consortium"/>
            <person name="Church D.M."/>
            <person name="Goodstadt L."/>
            <person name="Hillier L.W."/>
            <person name="Zody M.C."/>
            <person name="Goldstein S."/>
            <person name="She X."/>
            <person name="Bult C.J."/>
            <person name="Agarwala R."/>
            <person name="Cherry J.L."/>
            <person name="DiCuccio M."/>
            <person name="Hlavina W."/>
            <person name="Kapustin Y."/>
            <person name="Meric P."/>
            <person name="Maglott D."/>
            <person name="Birtle Z."/>
            <person name="Marques A.C."/>
            <person name="Graves T."/>
            <person name="Zhou S."/>
            <person name="Teague B."/>
            <person name="Potamousis K."/>
            <person name="Churas C."/>
            <person name="Place M."/>
            <person name="Herschleb J."/>
            <person name="Runnheim R."/>
            <person name="Forrest D."/>
            <person name="Amos-Landgraf J."/>
            <person name="Schwartz D.C."/>
            <person name="Cheng Z."/>
            <person name="Lindblad-Toh K."/>
            <person name="Eichler E.E."/>
            <person name="Ponting C.P."/>
        </authorList>
    </citation>
    <scope>NUCLEOTIDE SEQUENCE [LARGE SCALE GENOMIC DNA]</scope>
    <source>
        <strain evidence="4 6">C57BL/6J</strain>
    </source>
</reference>
<evidence type="ECO:0000313" key="4">
    <source>
        <dbReference type="Ensembl" id="ENSMUSP00000144063.2"/>
    </source>
</evidence>
<dbReference type="Bgee" id="ENSMUSG00000095503">
    <property type="expression patterns" value="Expressed in animal zygote and 2 other cell types or tissues"/>
</dbReference>
<accession>A0A0J9YU88</accession>
<dbReference type="GO" id="GO:0045892">
    <property type="term" value="P:negative regulation of DNA-templated transcription"/>
    <property type="evidence" value="ECO:0007669"/>
    <property type="project" value="InterPro"/>
</dbReference>
<keyword evidence="3" id="KW-0677">Repeat</keyword>
<dbReference type="SMR" id="A0A0J9YU88"/>
<evidence type="ECO:0000256" key="3">
    <source>
        <dbReference type="ARBA" id="ARBA00022737"/>
    </source>
</evidence>
<reference evidence="4" key="3">
    <citation type="submission" date="2025-08" db="UniProtKB">
        <authorList>
            <consortium name="Ensembl"/>
        </authorList>
    </citation>
    <scope>IDENTIFICATION</scope>
    <source>
        <strain evidence="4">C57BL/6J</strain>
    </source>
</reference>
<protein>
    <submittedName>
        <fullName evidence="4">PRAME like 43</fullName>
    </submittedName>
</protein>
<dbReference type="RNAct" id="A0A0J9YU88">
    <property type="molecule type" value="protein"/>
</dbReference>
<dbReference type="InterPro" id="IPR026271">
    <property type="entry name" value="PRAME"/>
</dbReference>
<dbReference type="FunFam" id="3.80.10.10:FF:000404">
    <property type="entry name" value="Predicted gene 7682"/>
    <property type="match status" value="1"/>
</dbReference>
<dbReference type="PIRSF" id="PIRSF038286">
    <property type="entry name" value="PRAME"/>
    <property type="match status" value="1"/>
</dbReference>
<keyword evidence="2" id="KW-0433">Leucine-rich repeat</keyword>
<dbReference type="FunCoup" id="A0A0J9YU88">
    <property type="interactions" value="18"/>
</dbReference>
<dbReference type="GO" id="GO:1990756">
    <property type="term" value="F:ubiquitin-like ligase-substrate adaptor activity"/>
    <property type="evidence" value="ECO:0000266"/>
    <property type="project" value="GO_Central"/>
</dbReference>
<dbReference type="AGR" id="MGI:3781326"/>
<reference evidence="4" key="4">
    <citation type="submission" date="2025-09" db="UniProtKB">
        <authorList>
            <consortium name="Ensembl"/>
        </authorList>
    </citation>
    <scope>IDENTIFICATION</scope>
    <source>
        <strain evidence="4">C57BL/6J</strain>
    </source>
</reference>
<dbReference type="GeneTree" id="ENSGT01030000234531"/>
<evidence type="ECO:0000256" key="2">
    <source>
        <dbReference type="ARBA" id="ARBA00022614"/>
    </source>
</evidence>
<dbReference type="OrthoDB" id="9593365at2759"/>
<dbReference type="BioGRID-ORCS" id="100041115">
    <property type="hits" value="0 hits in 5 CRISPR screens"/>
</dbReference>
<sequence>MTVQTPSTLQNLALQALLRDEALALFCLEEVPFLLFPALFKEAFAGRLKKLMKAIVAAWTFPCLPVGALMKSPNLETLQAVLDGIDMQLTRESHPRGKLQVLDLRNVHHAFWDIWAGAEDGSCSSESLNEKPTVVKVLRRYARRKQLKVVADLCLRPRRDETQAYFLKWAQQRKDSLHLCCINMKIWAMPVDFVLEILNVFHPEHIEEFELNTEWNVFNLARFAPCLGQMRNLRKLLLAPLYKNVFKIANRTGDREDKCVKDFVSIFSKFNCLQHLSMQGVHFLTDHMSQVFRCLMTPLESLSITHYQISQSDLDSFSCCQSLFQLKHLEMKGMVLQILDVMPLRGLLEKVAKTLETLNLQGCKLKDSQLNALLPSFIRCSQLTKINLYNNDFSMPILKDLLQQTANWNKMNVEQYPAPLECYNELGHVSVERFAQLCQELMDTLRAIRQPKSLSFATRICHKCGEPCVYGQGGRLCFCWR</sequence>
<evidence type="ECO:0000313" key="5">
    <source>
        <dbReference type="MGI" id="MGI:3781326"/>
    </source>
</evidence>
<organism evidence="4 6">
    <name type="scientific">Mus musculus</name>
    <name type="common">Mouse</name>
    <dbReference type="NCBI Taxonomy" id="10090"/>
    <lineage>
        <taxon>Eukaryota</taxon>
        <taxon>Metazoa</taxon>
        <taxon>Chordata</taxon>
        <taxon>Craniata</taxon>
        <taxon>Vertebrata</taxon>
        <taxon>Euteleostomi</taxon>
        <taxon>Mammalia</taxon>
        <taxon>Eutheria</taxon>
        <taxon>Euarchontoglires</taxon>
        <taxon>Glires</taxon>
        <taxon>Rodentia</taxon>
        <taxon>Myomorpha</taxon>
        <taxon>Muroidea</taxon>
        <taxon>Muridae</taxon>
        <taxon>Murinae</taxon>
        <taxon>Mus</taxon>
        <taxon>Mus</taxon>
    </lineage>
</organism>
<dbReference type="GO" id="GO:0043066">
    <property type="term" value="P:negative regulation of apoptotic process"/>
    <property type="evidence" value="ECO:0007669"/>
    <property type="project" value="InterPro"/>
</dbReference>
<evidence type="ECO:0000256" key="1">
    <source>
        <dbReference type="ARBA" id="ARBA00009608"/>
    </source>
</evidence>